<proteinExistence type="predicted"/>
<protein>
    <submittedName>
        <fullName evidence="1">Uncharacterized protein</fullName>
    </submittedName>
</protein>
<evidence type="ECO:0000313" key="1">
    <source>
        <dbReference type="EMBL" id="KAJ7550278.1"/>
    </source>
</evidence>
<dbReference type="Proteomes" id="UP001162992">
    <property type="component" value="Chromosome 7"/>
</dbReference>
<accession>A0ACC2D7U3</accession>
<sequence>MHKVGIQAQAAADGDNHLGGDSCVDGTLHNVHRQQLNHRHQTALDKHELENVRHVVISQECHWAYLKVHVLLGLCWQHCHFISFLKVLLLEAASLRLESRRPLQYSWLFFFTITTPASIGAGIAISSFYNVNSPQGVIIEGVFDSISAGILIYMALVSLIASDFLSEQMRSDRRKQALSYLSIFLGAMVMSSLALWA</sequence>
<keyword evidence="2" id="KW-1185">Reference proteome</keyword>
<reference evidence="2" key="1">
    <citation type="journal article" date="2024" name="Proc. Natl. Acad. Sci. U.S.A.">
        <title>Extraordinary preservation of gene collinearity over three hundred million years revealed in homosporous lycophytes.</title>
        <authorList>
            <person name="Li C."/>
            <person name="Wickell D."/>
            <person name="Kuo L.Y."/>
            <person name="Chen X."/>
            <person name="Nie B."/>
            <person name="Liao X."/>
            <person name="Peng D."/>
            <person name="Ji J."/>
            <person name="Jenkins J."/>
            <person name="Williams M."/>
            <person name="Shu S."/>
            <person name="Plott C."/>
            <person name="Barry K."/>
            <person name="Rajasekar S."/>
            <person name="Grimwood J."/>
            <person name="Han X."/>
            <person name="Sun S."/>
            <person name="Hou Z."/>
            <person name="He W."/>
            <person name="Dai G."/>
            <person name="Sun C."/>
            <person name="Schmutz J."/>
            <person name="Leebens-Mack J.H."/>
            <person name="Li F.W."/>
            <person name="Wang L."/>
        </authorList>
    </citation>
    <scope>NUCLEOTIDE SEQUENCE [LARGE SCALE GENOMIC DNA]</scope>
    <source>
        <strain evidence="2">cv. PW_Plant_1</strain>
    </source>
</reference>
<dbReference type="EMBL" id="CM055098">
    <property type="protein sequence ID" value="KAJ7550278.1"/>
    <property type="molecule type" value="Genomic_DNA"/>
</dbReference>
<evidence type="ECO:0000313" key="2">
    <source>
        <dbReference type="Proteomes" id="UP001162992"/>
    </source>
</evidence>
<name>A0ACC2D7U3_DIPCM</name>
<comment type="caution">
    <text evidence="1">The sequence shown here is derived from an EMBL/GenBank/DDBJ whole genome shotgun (WGS) entry which is preliminary data.</text>
</comment>
<gene>
    <name evidence="1" type="ORF">O6H91_07G091900</name>
</gene>
<organism evidence="1 2">
    <name type="scientific">Diphasiastrum complanatum</name>
    <name type="common">Issler's clubmoss</name>
    <name type="synonym">Lycopodium complanatum</name>
    <dbReference type="NCBI Taxonomy" id="34168"/>
    <lineage>
        <taxon>Eukaryota</taxon>
        <taxon>Viridiplantae</taxon>
        <taxon>Streptophyta</taxon>
        <taxon>Embryophyta</taxon>
        <taxon>Tracheophyta</taxon>
        <taxon>Lycopodiopsida</taxon>
        <taxon>Lycopodiales</taxon>
        <taxon>Lycopodiaceae</taxon>
        <taxon>Lycopodioideae</taxon>
        <taxon>Diphasiastrum</taxon>
    </lineage>
</organism>